<accession>A0ABS0QNT8</accession>
<organism evidence="1 2">
    <name type="scientific">Staphylococcus felis</name>
    <dbReference type="NCBI Taxonomy" id="46127"/>
    <lineage>
        <taxon>Bacteria</taxon>
        <taxon>Bacillati</taxon>
        <taxon>Bacillota</taxon>
        <taxon>Bacilli</taxon>
        <taxon>Bacillales</taxon>
        <taxon>Staphylococcaceae</taxon>
        <taxon>Staphylococcus</taxon>
    </lineage>
</organism>
<protein>
    <recommendedName>
        <fullName evidence="3">Rho termination protein</fullName>
    </recommendedName>
</protein>
<proteinExistence type="predicted"/>
<dbReference type="RefSeq" id="WP_115890839.1">
    <property type="nucleotide sequence ID" value="NZ_JAEDAQ010000007.1"/>
</dbReference>
<dbReference type="Proteomes" id="UP000597038">
    <property type="component" value="Unassembled WGS sequence"/>
</dbReference>
<evidence type="ECO:0000313" key="1">
    <source>
        <dbReference type="EMBL" id="MBH9580884.1"/>
    </source>
</evidence>
<name>A0ABS0QNT8_9STAP</name>
<evidence type="ECO:0000313" key="2">
    <source>
        <dbReference type="Proteomes" id="UP000597038"/>
    </source>
</evidence>
<dbReference type="EMBL" id="JAEDAQ010000007">
    <property type="protein sequence ID" value="MBH9580884.1"/>
    <property type="molecule type" value="Genomic_DNA"/>
</dbReference>
<keyword evidence="2" id="KW-1185">Reference proteome</keyword>
<reference evidence="1 2" key="1">
    <citation type="submission" date="2020-12" db="EMBL/GenBank/DDBJ databases">
        <title>Genomic analysis of Staphylococcus felis from a cat with skin infection.</title>
        <authorList>
            <person name="Aslantas O."/>
            <person name="Keskin O."/>
            <person name="Buyukaltay K."/>
            <person name="Gullu Yucetepe A."/>
        </authorList>
    </citation>
    <scope>NUCLEOTIDE SEQUENCE [LARGE SCALE GENOMIC DNA]</scope>
    <source>
        <strain evidence="1 2">HARRANVET</strain>
    </source>
</reference>
<sequence length="93" mass="10842">MTLLSIENWIDKEDMHSYDKGHAYPFDLREIDSERIEYLKSDKTPLNKPVVLEINSKLTKKELLSAAEILNVEVDEKDTKNKILETLENHASR</sequence>
<gene>
    <name evidence="1" type="ORF">I9026_05805</name>
</gene>
<comment type="caution">
    <text evidence="1">The sequence shown here is derived from an EMBL/GenBank/DDBJ whole genome shotgun (WGS) entry which is preliminary data.</text>
</comment>
<evidence type="ECO:0008006" key="3">
    <source>
        <dbReference type="Google" id="ProtNLM"/>
    </source>
</evidence>